<dbReference type="EMBL" id="CP042433">
    <property type="protein sequence ID" value="QEC55115.1"/>
    <property type="molecule type" value="Genomic_DNA"/>
</dbReference>
<gene>
    <name evidence="2" type="ORF">FSB75_04070</name>
</gene>
<organism evidence="2 3">
    <name type="scientific">Flavisolibacter ginsenosidimutans</name>
    <dbReference type="NCBI Taxonomy" id="661481"/>
    <lineage>
        <taxon>Bacteria</taxon>
        <taxon>Pseudomonadati</taxon>
        <taxon>Bacteroidota</taxon>
        <taxon>Chitinophagia</taxon>
        <taxon>Chitinophagales</taxon>
        <taxon>Chitinophagaceae</taxon>
        <taxon>Flavisolibacter</taxon>
    </lineage>
</organism>
<protein>
    <recommendedName>
        <fullName evidence="1">Mut7-C RNAse domain-containing protein</fullName>
    </recommendedName>
</protein>
<keyword evidence="3" id="KW-1185">Reference proteome</keyword>
<feature type="domain" description="Mut7-C RNAse" evidence="1">
    <location>
        <begin position="36"/>
        <end position="177"/>
    </location>
</feature>
<dbReference type="OrthoDB" id="9797655at2"/>
<name>A0A5B8UFG7_9BACT</name>
<evidence type="ECO:0000259" key="1">
    <source>
        <dbReference type="Pfam" id="PF01927"/>
    </source>
</evidence>
<dbReference type="AlphaFoldDB" id="A0A5B8UFG7"/>
<reference evidence="2 3" key="1">
    <citation type="journal article" date="2015" name="Int. J. Syst. Evol. Microbiol.">
        <title>Flavisolibacter ginsenosidimutans sp. nov., with ginsenoside-converting activity isolated from soil used for cultivating ginseng.</title>
        <authorList>
            <person name="Zhao Y."/>
            <person name="Liu Q."/>
            <person name="Kang M.S."/>
            <person name="Jin F."/>
            <person name="Yu H."/>
            <person name="Im W.T."/>
        </authorList>
    </citation>
    <scope>NUCLEOTIDE SEQUENCE [LARGE SCALE GENOMIC DNA]</scope>
    <source>
        <strain evidence="2 3">Gsoil 636</strain>
    </source>
</reference>
<proteinExistence type="predicted"/>
<dbReference type="KEGG" id="fgg:FSB75_04070"/>
<evidence type="ECO:0000313" key="3">
    <source>
        <dbReference type="Proteomes" id="UP000321204"/>
    </source>
</evidence>
<dbReference type="Pfam" id="PF01927">
    <property type="entry name" value="Mut7-C"/>
    <property type="match status" value="1"/>
</dbReference>
<dbReference type="PANTHER" id="PTHR39081:SF1">
    <property type="entry name" value="MUT7-C RNASE DOMAIN-CONTAINING PROTEIN"/>
    <property type="match status" value="1"/>
</dbReference>
<accession>A0A5B8UFG7</accession>
<dbReference type="Proteomes" id="UP000321204">
    <property type="component" value="Chromosome"/>
</dbReference>
<sequence>MKKRKSYLKVTRKQRKNERPEIKNFAETIGVKSDNKFIADVHLGKLAKGLRMAGFDVFYQTDCTNNELKTIAVQQNRVLLSRNAAFAKEAVIKTFILQSEDWFVQLQQVVEKFELRERFEPFTRCLACNGVLQSVSKEEIEPQLEENTRNYYNEFWQCCNCKRIYWKGSHYERMKKLISELKRSTEEK</sequence>
<dbReference type="InterPro" id="IPR002782">
    <property type="entry name" value="Mut7-C_RNAse_dom"/>
</dbReference>
<evidence type="ECO:0000313" key="2">
    <source>
        <dbReference type="EMBL" id="QEC55115.1"/>
    </source>
</evidence>
<dbReference type="PANTHER" id="PTHR39081">
    <property type="entry name" value="MUT7-C DOMAIN-CONTAINING PROTEIN"/>
    <property type="match status" value="1"/>
</dbReference>